<dbReference type="Proteomes" id="UP000177306">
    <property type="component" value="Unassembled WGS sequence"/>
</dbReference>
<organism evidence="1 2">
    <name type="scientific">Candidatus Kaiserbacteria bacterium RIFCSPLOWO2_01_FULL_53_17</name>
    <dbReference type="NCBI Taxonomy" id="1798511"/>
    <lineage>
        <taxon>Bacteria</taxon>
        <taxon>Candidatus Kaiseribacteriota</taxon>
    </lineage>
</organism>
<dbReference type="EMBL" id="MFLY01000046">
    <property type="protein sequence ID" value="OGG72512.1"/>
    <property type="molecule type" value="Genomic_DNA"/>
</dbReference>
<name>A0A1F6EGW0_9BACT</name>
<proteinExistence type="predicted"/>
<comment type="caution">
    <text evidence="1">The sequence shown here is derived from an EMBL/GenBank/DDBJ whole genome shotgun (WGS) entry which is preliminary data.</text>
</comment>
<sequence>MENILQQLVKKAAKPKIIKDSTELRIRMVLTGVTPIMVNPKNDEISPKEMSPEEQAKLKIHQDSKGVHGIPAMMLYRTWVMGGKEVEVKLVGKTRKSLLTSSKGGSKVGSFISFEQNFFPFLNQKEKWVLDSQQFPAENAAGKMTQQIAHRPRWDKWAIEVVAILDVSELSEDDFMTLVARSGKRVGIGSYSPRCGGWFGKYKITQWEHC</sequence>
<accession>A0A1F6EGW0</accession>
<reference evidence="1 2" key="1">
    <citation type="journal article" date="2016" name="Nat. Commun.">
        <title>Thousands of microbial genomes shed light on interconnected biogeochemical processes in an aquifer system.</title>
        <authorList>
            <person name="Anantharaman K."/>
            <person name="Brown C.T."/>
            <person name="Hug L.A."/>
            <person name="Sharon I."/>
            <person name="Castelle C.J."/>
            <person name="Probst A.J."/>
            <person name="Thomas B.C."/>
            <person name="Singh A."/>
            <person name="Wilkins M.J."/>
            <person name="Karaoz U."/>
            <person name="Brodie E.L."/>
            <person name="Williams K.H."/>
            <person name="Hubbard S.S."/>
            <person name="Banfield J.F."/>
        </authorList>
    </citation>
    <scope>NUCLEOTIDE SEQUENCE [LARGE SCALE GENOMIC DNA]</scope>
</reference>
<dbReference type="AlphaFoldDB" id="A0A1F6EGW0"/>
<protein>
    <submittedName>
        <fullName evidence="1">Uncharacterized protein</fullName>
    </submittedName>
</protein>
<evidence type="ECO:0000313" key="2">
    <source>
        <dbReference type="Proteomes" id="UP000177306"/>
    </source>
</evidence>
<gene>
    <name evidence="1" type="ORF">A3A38_04100</name>
</gene>
<evidence type="ECO:0000313" key="1">
    <source>
        <dbReference type="EMBL" id="OGG72512.1"/>
    </source>
</evidence>